<dbReference type="RefSeq" id="WP_093048584.1">
    <property type="nucleotide sequence ID" value="NZ_FOGT01000004.1"/>
</dbReference>
<dbReference type="STRING" id="1601833.SAMN05518684_10417"/>
<gene>
    <name evidence="2" type="ORF">SAMN05518684_10417</name>
</gene>
<reference evidence="3" key="1">
    <citation type="submission" date="2016-10" db="EMBL/GenBank/DDBJ databases">
        <authorList>
            <person name="Varghese N."/>
            <person name="Submissions S."/>
        </authorList>
    </citation>
    <scope>NUCLEOTIDE SEQUENCE [LARGE SCALE GENOMIC DNA]</scope>
    <source>
        <strain evidence="3">S9</strain>
    </source>
</reference>
<evidence type="ECO:0000256" key="1">
    <source>
        <dbReference type="SAM" id="SignalP"/>
    </source>
</evidence>
<evidence type="ECO:0000313" key="2">
    <source>
        <dbReference type="EMBL" id="SER79776.1"/>
    </source>
</evidence>
<accession>A0A1H9S3Z7</accession>
<name>A0A1H9S3Z7_9BACI</name>
<keyword evidence="3" id="KW-1185">Reference proteome</keyword>
<proteinExistence type="predicted"/>
<protein>
    <recommendedName>
        <fullName evidence="4">DUF148 domain-containing protein</fullName>
    </recommendedName>
</protein>
<keyword evidence="1" id="KW-0732">Signal</keyword>
<evidence type="ECO:0008006" key="4">
    <source>
        <dbReference type="Google" id="ProtNLM"/>
    </source>
</evidence>
<dbReference type="AlphaFoldDB" id="A0A1H9S3Z7"/>
<dbReference type="Proteomes" id="UP000198571">
    <property type="component" value="Unassembled WGS sequence"/>
</dbReference>
<evidence type="ECO:0000313" key="3">
    <source>
        <dbReference type="Proteomes" id="UP000198571"/>
    </source>
</evidence>
<sequence>MKPLLQSASLLVAFFLIISPADFTVEAGGFSKQQLIEELYQLENDAYNAIEDMIHSWEGKEEPGFSDYYRLYKQAKESERKIDERYEAVLTELETKLDGTECDSALVSEIEASYNRKKEEARNRLKAELLSLGLKAFPGVRARFQTFIYKL</sequence>
<dbReference type="EMBL" id="FOGT01000004">
    <property type="protein sequence ID" value="SER79776.1"/>
    <property type="molecule type" value="Genomic_DNA"/>
</dbReference>
<organism evidence="2 3">
    <name type="scientific">Salipaludibacillus aurantiacus</name>
    <dbReference type="NCBI Taxonomy" id="1601833"/>
    <lineage>
        <taxon>Bacteria</taxon>
        <taxon>Bacillati</taxon>
        <taxon>Bacillota</taxon>
        <taxon>Bacilli</taxon>
        <taxon>Bacillales</taxon>
        <taxon>Bacillaceae</taxon>
    </lineage>
</organism>
<feature type="signal peptide" evidence="1">
    <location>
        <begin position="1"/>
        <end position="23"/>
    </location>
</feature>
<feature type="chain" id="PRO_5039495898" description="DUF148 domain-containing protein" evidence="1">
    <location>
        <begin position="24"/>
        <end position="151"/>
    </location>
</feature>